<keyword evidence="3" id="KW-1185">Reference proteome</keyword>
<reference evidence="2 3" key="1">
    <citation type="journal article" date="2017" name="Gigascience">
        <title>Draft genome of the honey bee ectoparasitic mite, Tropilaelaps mercedesae, is shaped by the parasitic life history.</title>
        <authorList>
            <person name="Dong X."/>
            <person name="Armstrong S.D."/>
            <person name="Xia D."/>
            <person name="Makepeace B.L."/>
            <person name="Darby A.C."/>
            <person name="Kadowaki T."/>
        </authorList>
    </citation>
    <scope>NUCLEOTIDE SEQUENCE [LARGE SCALE GENOMIC DNA]</scope>
    <source>
        <strain evidence="2">Wuxi-XJTLU</strain>
    </source>
</reference>
<dbReference type="InParanoid" id="A0A1V9XKG5"/>
<feature type="compositionally biased region" description="Low complexity" evidence="1">
    <location>
        <begin position="115"/>
        <end position="129"/>
    </location>
</feature>
<accession>A0A1V9XKG5</accession>
<evidence type="ECO:0000256" key="1">
    <source>
        <dbReference type="SAM" id="MobiDB-lite"/>
    </source>
</evidence>
<feature type="region of interest" description="Disordered" evidence="1">
    <location>
        <begin position="214"/>
        <end position="266"/>
    </location>
</feature>
<feature type="region of interest" description="Disordered" evidence="1">
    <location>
        <begin position="109"/>
        <end position="145"/>
    </location>
</feature>
<feature type="compositionally biased region" description="Basic residues" evidence="1">
    <location>
        <begin position="236"/>
        <end position="246"/>
    </location>
</feature>
<dbReference type="AlphaFoldDB" id="A0A1V9XKG5"/>
<evidence type="ECO:0000313" key="2">
    <source>
        <dbReference type="EMBL" id="OQR73931.1"/>
    </source>
</evidence>
<name>A0A1V9XKG5_9ACAR</name>
<feature type="non-terminal residue" evidence="2">
    <location>
        <position position="1"/>
    </location>
</feature>
<organism evidence="2 3">
    <name type="scientific">Tropilaelaps mercedesae</name>
    <dbReference type="NCBI Taxonomy" id="418985"/>
    <lineage>
        <taxon>Eukaryota</taxon>
        <taxon>Metazoa</taxon>
        <taxon>Ecdysozoa</taxon>
        <taxon>Arthropoda</taxon>
        <taxon>Chelicerata</taxon>
        <taxon>Arachnida</taxon>
        <taxon>Acari</taxon>
        <taxon>Parasitiformes</taxon>
        <taxon>Mesostigmata</taxon>
        <taxon>Gamasina</taxon>
        <taxon>Dermanyssoidea</taxon>
        <taxon>Laelapidae</taxon>
        <taxon>Tropilaelaps</taxon>
    </lineage>
</organism>
<feature type="compositionally biased region" description="Low complexity" evidence="1">
    <location>
        <begin position="254"/>
        <end position="264"/>
    </location>
</feature>
<feature type="region of interest" description="Disordered" evidence="1">
    <location>
        <begin position="1"/>
        <end position="22"/>
    </location>
</feature>
<protein>
    <submittedName>
        <fullName evidence="2">Uncharacterized protein</fullName>
    </submittedName>
</protein>
<sequence>LPHSEVPGLRGSPVSFDSSGQGTWYPSVSEQMVDRSWNVNNNNNNPHSGCYGYLPPVKYPSPGLTTVPTNPASPLGSLPPYYSHPQFHPETQHSVLQPSLVPVSDQLYAAPGHMQPPQLQGALQQQPRPYSNNSDSTTQSSCDSGVGYPHIGLVYPAYGSPGRRSPKIAQGPQGLEVAEYRLMQRVIPGEYRDYYEQSSVGYCPLAHAAKYPGDGMTHERTDDAPGVYNHSDQSNIHHHQNNHSHSHTLGTSDQQQQQQQAQHAQHNDFHLTNNVNFASQHQHH</sequence>
<proteinExistence type="predicted"/>
<gene>
    <name evidence="2" type="ORF">BIW11_09416</name>
</gene>
<dbReference type="Proteomes" id="UP000192247">
    <property type="component" value="Unassembled WGS sequence"/>
</dbReference>
<feature type="compositionally biased region" description="Polar residues" evidence="1">
    <location>
        <begin position="130"/>
        <end position="143"/>
    </location>
</feature>
<dbReference type="EMBL" id="MNPL01009016">
    <property type="protein sequence ID" value="OQR73931.1"/>
    <property type="molecule type" value="Genomic_DNA"/>
</dbReference>
<comment type="caution">
    <text evidence="2">The sequence shown here is derived from an EMBL/GenBank/DDBJ whole genome shotgun (WGS) entry which is preliminary data.</text>
</comment>
<evidence type="ECO:0000313" key="3">
    <source>
        <dbReference type="Proteomes" id="UP000192247"/>
    </source>
</evidence>